<dbReference type="CDD" id="cd00448">
    <property type="entry name" value="YjgF_YER057c_UK114_family"/>
    <property type="match status" value="1"/>
</dbReference>
<proteinExistence type="inferred from homology"/>
<evidence type="ECO:0000313" key="3">
    <source>
        <dbReference type="Proteomes" id="UP000000602"/>
    </source>
</evidence>
<dbReference type="FunFam" id="3.30.1330.40:FF:000001">
    <property type="entry name" value="L-PSP family endoribonuclease"/>
    <property type="match status" value="1"/>
</dbReference>
<accession>Q6AN41</accession>
<dbReference type="InterPro" id="IPR035959">
    <property type="entry name" value="RutC-like_sf"/>
</dbReference>
<comment type="similarity">
    <text evidence="1">Belongs to the RutC family.</text>
</comment>
<keyword evidence="3" id="KW-1185">Reference proteome</keyword>
<dbReference type="AlphaFoldDB" id="Q6AN41"/>
<protein>
    <submittedName>
        <fullName evidence="2">Probable translation initiation inhibitor</fullName>
    </submittedName>
</protein>
<reference evidence="3" key="1">
    <citation type="journal article" date="2004" name="Environ. Microbiol.">
        <title>The genome of Desulfotalea psychrophila, a sulfate-reducing bacterium from permanently cold Arctic sediments.</title>
        <authorList>
            <person name="Rabus R."/>
            <person name="Ruepp A."/>
            <person name="Frickey T."/>
            <person name="Rattei T."/>
            <person name="Fartmann B."/>
            <person name="Stark M."/>
            <person name="Bauer M."/>
            <person name="Zibat A."/>
            <person name="Lombardot T."/>
            <person name="Becker I."/>
            <person name="Amann J."/>
            <person name="Gellner K."/>
            <person name="Teeling H."/>
            <person name="Leuschner W.D."/>
            <person name="Gloeckner F.-O."/>
            <person name="Lupas A.N."/>
            <person name="Amann R."/>
            <person name="Klenk H.-P."/>
        </authorList>
    </citation>
    <scope>NUCLEOTIDE SEQUENCE [LARGE SCALE GENOMIC DNA]</scope>
    <source>
        <strain evidence="3">DSM 12343 / LSv54</strain>
    </source>
</reference>
<dbReference type="GO" id="GO:0005829">
    <property type="term" value="C:cytosol"/>
    <property type="evidence" value="ECO:0007669"/>
    <property type="project" value="TreeGrafter"/>
</dbReference>
<dbReference type="eggNOG" id="COG0251">
    <property type="taxonomic scope" value="Bacteria"/>
</dbReference>
<organism evidence="2 3">
    <name type="scientific">Desulfotalea psychrophila (strain LSv54 / DSM 12343)</name>
    <dbReference type="NCBI Taxonomy" id="177439"/>
    <lineage>
        <taxon>Bacteria</taxon>
        <taxon>Pseudomonadati</taxon>
        <taxon>Thermodesulfobacteriota</taxon>
        <taxon>Desulfobulbia</taxon>
        <taxon>Desulfobulbales</taxon>
        <taxon>Desulfocapsaceae</taxon>
        <taxon>Desulfotalea</taxon>
    </lineage>
</organism>
<dbReference type="HOGENOM" id="CLU_100715_7_1_7"/>
<dbReference type="Pfam" id="PF01042">
    <property type="entry name" value="Ribonuc_L-PSP"/>
    <property type="match status" value="1"/>
</dbReference>
<dbReference type="SUPFAM" id="SSF55298">
    <property type="entry name" value="YjgF-like"/>
    <property type="match status" value="1"/>
</dbReference>
<dbReference type="STRING" id="177439.DP1504"/>
<dbReference type="InterPro" id="IPR006056">
    <property type="entry name" value="RidA"/>
</dbReference>
<dbReference type="PROSITE" id="PS01094">
    <property type="entry name" value="UPF0076"/>
    <property type="match status" value="1"/>
</dbReference>
<dbReference type="InterPro" id="IPR006175">
    <property type="entry name" value="YjgF/YER057c/UK114"/>
</dbReference>
<evidence type="ECO:0000256" key="1">
    <source>
        <dbReference type="ARBA" id="ARBA00010552"/>
    </source>
</evidence>
<gene>
    <name evidence="2" type="ordered locus">DP1504</name>
</gene>
<dbReference type="Gene3D" id="3.30.1330.40">
    <property type="entry name" value="RutC-like"/>
    <property type="match status" value="1"/>
</dbReference>
<sequence length="131" mass="13705">MATMIEKKIIETEAAPAAVAAYSQAVQAGNLLFTSGQLPLDPSSGKIVTGDIVAQAHQAIKNLIAIVEAAGSSIDDVIKVTVYLADVKDSAAVNEVYNQYFFQPYPARSAFQVAALPLAAGLEIEAIAIVK</sequence>
<dbReference type="EMBL" id="CR522870">
    <property type="protein sequence ID" value="CAG36233.1"/>
    <property type="molecule type" value="Genomic_DNA"/>
</dbReference>
<dbReference type="InterPro" id="IPR019897">
    <property type="entry name" value="RidA_CS"/>
</dbReference>
<dbReference type="Proteomes" id="UP000000602">
    <property type="component" value="Chromosome"/>
</dbReference>
<name>Q6AN41_DESPS</name>
<evidence type="ECO:0000313" key="2">
    <source>
        <dbReference type="EMBL" id="CAG36233.1"/>
    </source>
</evidence>
<dbReference type="PANTHER" id="PTHR11803:SF39">
    <property type="entry name" value="2-IMINOBUTANOATE_2-IMINOPROPANOATE DEAMINASE"/>
    <property type="match status" value="1"/>
</dbReference>
<dbReference type="NCBIfam" id="TIGR00004">
    <property type="entry name" value="Rid family detoxifying hydrolase"/>
    <property type="match status" value="1"/>
</dbReference>
<dbReference type="PANTHER" id="PTHR11803">
    <property type="entry name" value="2-IMINOBUTANOATE/2-IMINOPROPANOATE DEAMINASE RIDA"/>
    <property type="match status" value="1"/>
</dbReference>
<dbReference type="KEGG" id="dps:DP1504"/>
<dbReference type="GO" id="GO:0019239">
    <property type="term" value="F:deaminase activity"/>
    <property type="evidence" value="ECO:0007669"/>
    <property type="project" value="TreeGrafter"/>
</dbReference>